<dbReference type="GeneID" id="20353267"/>
<evidence type="ECO:0000256" key="3">
    <source>
        <dbReference type="SAM" id="MobiDB-lite"/>
    </source>
</evidence>
<dbReference type="EnsemblFungi" id="EJT69926">
    <property type="protein sequence ID" value="EJT69926"/>
    <property type="gene ID" value="GGTG_12809"/>
</dbReference>
<comment type="similarity">
    <text evidence="2">Belongs to the major facilitator superfamily. Monocarboxylate porter (TC 2.A.1.13) family.</text>
</comment>
<reference evidence="6" key="2">
    <citation type="submission" date="2010-07" db="EMBL/GenBank/DDBJ databases">
        <authorList>
            <consortium name="The Broad Institute Genome Sequencing Platform"/>
            <consortium name="Broad Institute Genome Sequencing Center for Infectious Disease"/>
            <person name="Ma L.-J."/>
            <person name="Dead R."/>
            <person name="Young S."/>
            <person name="Zeng Q."/>
            <person name="Koehrsen M."/>
            <person name="Alvarado L."/>
            <person name="Berlin A."/>
            <person name="Chapman S.B."/>
            <person name="Chen Z."/>
            <person name="Freedman E."/>
            <person name="Gellesch M."/>
            <person name="Goldberg J."/>
            <person name="Griggs A."/>
            <person name="Gujja S."/>
            <person name="Heilman E.R."/>
            <person name="Heiman D."/>
            <person name="Hepburn T."/>
            <person name="Howarth C."/>
            <person name="Jen D."/>
            <person name="Larson L."/>
            <person name="Mehta T."/>
            <person name="Neiman D."/>
            <person name="Pearson M."/>
            <person name="Roberts A."/>
            <person name="Saif S."/>
            <person name="Shea T."/>
            <person name="Shenoy N."/>
            <person name="Sisk P."/>
            <person name="Stolte C."/>
            <person name="Sykes S."/>
            <person name="Walk T."/>
            <person name="White J."/>
            <person name="Yandava C."/>
            <person name="Haas B."/>
            <person name="Nusbaum C."/>
            <person name="Birren B."/>
        </authorList>
    </citation>
    <scope>NUCLEOTIDE SEQUENCE</scope>
    <source>
        <strain evidence="6">R3-111a-1</strain>
    </source>
</reference>
<dbReference type="PANTHER" id="PTHR11360">
    <property type="entry name" value="MONOCARBOXYLATE TRANSPORTER"/>
    <property type="match status" value="1"/>
</dbReference>
<feature type="domain" description="Major facilitator superfamily (MFS) profile" evidence="5">
    <location>
        <begin position="47"/>
        <end position="430"/>
    </location>
</feature>
<dbReference type="SUPFAM" id="SSF103473">
    <property type="entry name" value="MFS general substrate transporter"/>
    <property type="match status" value="1"/>
</dbReference>
<name>J3PH29_GAET3</name>
<feature type="transmembrane region" description="Helical" evidence="4">
    <location>
        <begin position="173"/>
        <end position="192"/>
    </location>
</feature>
<dbReference type="HOGENOM" id="CLU_001265_1_1_1"/>
<dbReference type="GO" id="GO:0016020">
    <property type="term" value="C:membrane"/>
    <property type="evidence" value="ECO:0007669"/>
    <property type="project" value="UniProtKB-SubCell"/>
</dbReference>
<comment type="subcellular location">
    <subcellularLocation>
        <location evidence="1">Membrane</location>
        <topology evidence="1">Multi-pass membrane protein</topology>
    </subcellularLocation>
</comment>
<dbReference type="PANTHER" id="PTHR11360:SF130">
    <property type="entry name" value="MAJOR FACILITATOR SUPERFAMILY (MFS) PROFILE DOMAIN-CONTAINING PROTEIN-RELATED"/>
    <property type="match status" value="1"/>
</dbReference>
<evidence type="ECO:0000313" key="7">
    <source>
        <dbReference type="EnsemblFungi" id="EJT69926"/>
    </source>
</evidence>
<dbReference type="EMBL" id="GL385403">
    <property type="protein sequence ID" value="EJT69926.1"/>
    <property type="molecule type" value="Genomic_DNA"/>
</dbReference>
<gene>
    <name evidence="7" type="primary">20353267</name>
    <name evidence="6" type="ORF">GGTG_12809</name>
</gene>
<keyword evidence="4" id="KW-1133">Transmembrane helix</keyword>
<dbReference type="GO" id="GO:0022857">
    <property type="term" value="F:transmembrane transporter activity"/>
    <property type="evidence" value="ECO:0007669"/>
    <property type="project" value="InterPro"/>
</dbReference>
<feature type="transmembrane region" description="Helical" evidence="4">
    <location>
        <begin position="115"/>
        <end position="134"/>
    </location>
</feature>
<evidence type="ECO:0000313" key="6">
    <source>
        <dbReference type="EMBL" id="EJT69926.1"/>
    </source>
</evidence>
<keyword evidence="4" id="KW-0812">Transmembrane</keyword>
<dbReference type="InterPro" id="IPR036259">
    <property type="entry name" value="MFS_trans_sf"/>
</dbReference>
<dbReference type="AlphaFoldDB" id="J3PH29"/>
<feature type="transmembrane region" description="Helical" evidence="4">
    <location>
        <begin position="409"/>
        <end position="428"/>
    </location>
</feature>
<dbReference type="VEuPathDB" id="FungiDB:GGTG_12809"/>
<dbReference type="OrthoDB" id="5212574at2759"/>
<feature type="region of interest" description="Disordered" evidence="3">
    <location>
        <begin position="1"/>
        <end position="40"/>
    </location>
</feature>
<dbReference type="Pfam" id="PF07690">
    <property type="entry name" value="MFS_1"/>
    <property type="match status" value="1"/>
</dbReference>
<feature type="transmembrane region" description="Helical" evidence="4">
    <location>
        <begin position="86"/>
        <end position="103"/>
    </location>
</feature>
<feature type="transmembrane region" description="Helical" evidence="4">
    <location>
        <begin position="47"/>
        <end position="74"/>
    </location>
</feature>
<evidence type="ECO:0000313" key="8">
    <source>
        <dbReference type="Proteomes" id="UP000006039"/>
    </source>
</evidence>
<dbReference type="PROSITE" id="PS50850">
    <property type="entry name" value="MFS"/>
    <property type="match status" value="1"/>
</dbReference>
<feature type="transmembrane region" description="Helical" evidence="4">
    <location>
        <begin position="339"/>
        <end position="365"/>
    </location>
</feature>
<evidence type="ECO:0000256" key="4">
    <source>
        <dbReference type="SAM" id="Phobius"/>
    </source>
</evidence>
<dbReference type="RefSeq" id="XP_009228974.1">
    <property type="nucleotide sequence ID" value="XM_009230710.1"/>
</dbReference>
<dbReference type="Gene3D" id="1.20.1250.20">
    <property type="entry name" value="MFS general substrate transporter like domains"/>
    <property type="match status" value="1"/>
</dbReference>
<dbReference type="InterPro" id="IPR050327">
    <property type="entry name" value="Proton-linked_MCT"/>
</dbReference>
<protein>
    <recommendedName>
        <fullName evidence="5">Major facilitator superfamily (MFS) profile domain-containing protein</fullName>
    </recommendedName>
</protein>
<feature type="transmembrane region" description="Helical" evidence="4">
    <location>
        <begin position="315"/>
        <end position="333"/>
    </location>
</feature>
<feature type="transmembrane region" description="Helical" evidence="4">
    <location>
        <begin position="377"/>
        <end position="397"/>
    </location>
</feature>
<organism evidence="6">
    <name type="scientific">Gaeumannomyces tritici (strain R3-111a-1)</name>
    <name type="common">Wheat and barley take-all root rot fungus</name>
    <name type="synonym">Gaeumannomyces graminis var. tritici</name>
    <dbReference type="NCBI Taxonomy" id="644352"/>
    <lineage>
        <taxon>Eukaryota</taxon>
        <taxon>Fungi</taxon>
        <taxon>Dikarya</taxon>
        <taxon>Ascomycota</taxon>
        <taxon>Pezizomycotina</taxon>
        <taxon>Sordariomycetes</taxon>
        <taxon>Sordariomycetidae</taxon>
        <taxon>Magnaporthales</taxon>
        <taxon>Magnaporthaceae</taxon>
        <taxon>Gaeumannomyces</taxon>
    </lineage>
</organism>
<dbReference type="Proteomes" id="UP000006039">
    <property type="component" value="Unassembled WGS sequence"/>
</dbReference>
<proteinExistence type="inferred from homology"/>
<reference evidence="7" key="4">
    <citation type="journal article" date="2015" name="G3 (Bethesda)">
        <title>Genome sequences of three phytopathogenic species of the Magnaporthaceae family of fungi.</title>
        <authorList>
            <person name="Okagaki L.H."/>
            <person name="Nunes C.C."/>
            <person name="Sailsbery J."/>
            <person name="Clay B."/>
            <person name="Brown D."/>
            <person name="John T."/>
            <person name="Oh Y."/>
            <person name="Young N."/>
            <person name="Fitzgerald M."/>
            <person name="Haas B.J."/>
            <person name="Zeng Q."/>
            <person name="Young S."/>
            <person name="Adiconis X."/>
            <person name="Fan L."/>
            <person name="Levin J.Z."/>
            <person name="Mitchell T.K."/>
            <person name="Okubara P.A."/>
            <person name="Farman M.L."/>
            <person name="Kohn L.M."/>
            <person name="Birren B."/>
            <person name="Ma L.-J."/>
            <person name="Dean R.A."/>
        </authorList>
    </citation>
    <scope>NUCLEOTIDE SEQUENCE</scope>
    <source>
        <strain evidence="7">R3-111a-1</strain>
    </source>
</reference>
<evidence type="ECO:0000256" key="1">
    <source>
        <dbReference type="ARBA" id="ARBA00004141"/>
    </source>
</evidence>
<reference evidence="7" key="5">
    <citation type="submission" date="2018-04" db="UniProtKB">
        <authorList>
            <consortium name="EnsemblFungi"/>
        </authorList>
    </citation>
    <scope>IDENTIFICATION</scope>
    <source>
        <strain evidence="7">R3-111a-1</strain>
    </source>
</reference>
<sequence>MQLSPPPSDPESKAQPRTATHETRDLARSPTLDSQETAPPPDGGLRAWLMCICTHLVTANVWGLTLSFGIFQAYYADSLGVPPSQISWIGAMPIVLGNLLAVFSGRLSDAGHFRLIMATGSSLCTLALVAASFSTRYWQLMLTQGLLFGIGGGLIACPSFSVLATYFSSKRALALGIASCGNITGGLMYPAVARQLLPALGFGWTMRILALMQLVLFLFANVVMRSRIQTQISGSFVDLSILRKMDFTLFSFGVMTAQAGLYVALFYLPQFGRTQLRPPLSYPDSLNLLLVFSGANLLGRLLPTRFADRAGPVNLMVPAQVAGGVVALCWTRVSGPAGLHAWTALFGLAVGGVTCLHASACMSLARDLRTAGSAMGLSMAINSLNTVVGPPVAGAVISAMGGRYEGAQVYSGCLMLLGAALVVGAKAVRRHRSGEKWDEKV</sequence>
<feature type="transmembrane region" description="Helical" evidence="4">
    <location>
        <begin position="285"/>
        <end position="303"/>
    </location>
</feature>
<dbReference type="InterPro" id="IPR020846">
    <property type="entry name" value="MFS_dom"/>
</dbReference>
<evidence type="ECO:0000259" key="5">
    <source>
        <dbReference type="PROSITE" id="PS50850"/>
    </source>
</evidence>
<dbReference type="eggNOG" id="KOG2504">
    <property type="taxonomic scope" value="Eukaryota"/>
</dbReference>
<feature type="transmembrane region" description="Helical" evidence="4">
    <location>
        <begin position="204"/>
        <end position="224"/>
    </location>
</feature>
<accession>J3PH29</accession>
<feature type="transmembrane region" description="Helical" evidence="4">
    <location>
        <begin position="146"/>
        <end position="166"/>
    </location>
</feature>
<feature type="transmembrane region" description="Helical" evidence="4">
    <location>
        <begin position="245"/>
        <end position="265"/>
    </location>
</feature>
<keyword evidence="4" id="KW-0472">Membrane</keyword>
<dbReference type="InterPro" id="IPR011701">
    <property type="entry name" value="MFS"/>
</dbReference>
<evidence type="ECO:0000256" key="2">
    <source>
        <dbReference type="ARBA" id="ARBA00006727"/>
    </source>
</evidence>
<reference evidence="6" key="3">
    <citation type="submission" date="2010-09" db="EMBL/GenBank/DDBJ databases">
        <title>Annotation of Gaeumannomyces graminis var. tritici R3-111a-1.</title>
        <authorList>
            <consortium name="The Broad Institute Genome Sequencing Platform"/>
            <person name="Ma L.-J."/>
            <person name="Dead R."/>
            <person name="Young S.K."/>
            <person name="Zeng Q."/>
            <person name="Gargeya S."/>
            <person name="Fitzgerald M."/>
            <person name="Haas B."/>
            <person name="Abouelleil A."/>
            <person name="Alvarado L."/>
            <person name="Arachchi H.M."/>
            <person name="Berlin A."/>
            <person name="Brown A."/>
            <person name="Chapman S.B."/>
            <person name="Chen Z."/>
            <person name="Dunbar C."/>
            <person name="Freedman E."/>
            <person name="Gearin G."/>
            <person name="Gellesch M."/>
            <person name="Goldberg J."/>
            <person name="Griggs A."/>
            <person name="Gujja S."/>
            <person name="Heiman D."/>
            <person name="Howarth C."/>
            <person name="Larson L."/>
            <person name="Lui A."/>
            <person name="MacDonald P.J.P."/>
            <person name="Mehta T."/>
            <person name="Montmayeur A."/>
            <person name="Murphy C."/>
            <person name="Neiman D."/>
            <person name="Pearson M."/>
            <person name="Priest M."/>
            <person name="Roberts A."/>
            <person name="Saif S."/>
            <person name="Shea T."/>
            <person name="Shenoy N."/>
            <person name="Sisk P."/>
            <person name="Stolte C."/>
            <person name="Sykes S."/>
            <person name="Yandava C."/>
            <person name="Wortman J."/>
            <person name="Nusbaum C."/>
            <person name="Birren B."/>
        </authorList>
    </citation>
    <scope>NUCLEOTIDE SEQUENCE</scope>
    <source>
        <strain evidence="6">R3-111a-1</strain>
    </source>
</reference>
<reference evidence="8" key="1">
    <citation type="submission" date="2010-07" db="EMBL/GenBank/DDBJ databases">
        <title>The genome sequence of Gaeumannomyces graminis var. tritici strain R3-111a-1.</title>
        <authorList>
            <consortium name="The Broad Institute Genome Sequencing Platform"/>
            <person name="Ma L.-J."/>
            <person name="Dead R."/>
            <person name="Young S."/>
            <person name="Zeng Q."/>
            <person name="Koehrsen M."/>
            <person name="Alvarado L."/>
            <person name="Berlin A."/>
            <person name="Chapman S.B."/>
            <person name="Chen Z."/>
            <person name="Freedman E."/>
            <person name="Gellesch M."/>
            <person name="Goldberg J."/>
            <person name="Griggs A."/>
            <person name="Gujja S."/>
            <person name="Heilman E.R."/>
            <person name="Heiman D."/>
            <person name="Hepburn T."/>
            <person name="Howarth C."/>
            <person name="Jen D."/>
            <person name="Larson L."/>
            <person name="Mehta T."/>
            <person name="Neiman D."/>
            <person name="Pearson M."/>
            <person name="Roberts A."/>
            <person name="Saif S."/>
            <person name="Shea T."/>
            <person name="Shenoy N."/>
            <person name="Sisk P."/>
            <person name="Stolte C."/>
            <person name="Sykes S."/>
            <person name="Walk T."/>
            <person name="White J."/>
            <person name="Yandava C."/>
            <person name="Haas B."/>
            <person name="Nusbaum C."/>
            <person name="Birren B."/>
        </authorList>
    </citation>
    <scope>NUCLEOTIDE SEQUENCE [LARGE SCALE GENOMIC DNA]</scope>
    <source>
        <strain evidence="8">R3-111a-1</strain>
    </source>
</reference>
<keyword evidence="8" id="KW-1185">Reference proteome</keyword>
<feature type="compositionally biased region" description="Basic and acidic residues" evidence="3">
    <location>
        <begin position="10"/>
        <end position="27"/>
    </location>
</feature>